<dbReference type="GO" id="GO:0005634">
    <property type="term" value="C:nucleus"/>
    <property type="evidence" value="ECO:0007669"/>
    <property type="project" value="UniProtKB-SubCell"/>
</dbReference>
<dbReference type="GO" id="GO:0016887">
    <property type="term" value="F:ATP hydrolysis activity"/>
    <property type="evidence" value="ECO:0007669"/>
    <property type="project" value="InterPro"/>
</dbReference>
<dbReference type="GO" id="GO:0051301">
    <property type="term" value="P:cell division"/>
    <property type="evidence" value="ECO:0007669"/>
    <property type="project" value="UniProtKB-KW"/>
</dbReference>
<evidence type="ECO:0000256" key="6">
    <source>
        <dbReference type="ARBA" id="ARBA00022776"/>
    </source>
</evidence>
<evidence type="ECO:0000313" key="15">
    <source>
        <dbReference type="Proteomes" id="UP001150538"/>
    </source>
</evidence>
<feature type="compositionally biased region" description="Polar residues" evidence="12">
    <location>
        <begin position="984"/>
        <end position="1000"/>
    </location>
</feature>
<dbReference type="GO" id="GO:0007062">
    <property type="term" value="P:sister chromatid cohesion"/>
    <property type="evidence" value="ECO:0007669"/>
    <property type="project" value="InterPro"/>
</dbReference>
<dbReference type="EMBL" id="JANBPU010000016">
    <property type="protein sequence ID" value="KAJ1920241.1"/>
    <property type="molecule type" value="Genomic_DNA"/>
</dbReference>
<feature type="compositionally biased region" description="Acidic residues" evidence="12">
    <location>
        <begin position="974"/>
        <end position="983"/>
    </location>
</feature>
<sequence length="1317" mass="149505">MGQLKRIEVENFKSYHGRQVIGPFTSFTSVIGPNGAGKSNLMDAISFVLGIRSSQLRSTQLRDLIYRGTRGPEGKEQPYQERSASVLAVYEDNEGSEIRFERRINPAGGSEYLLDGKQVTYQVYNKKLEHQQILVSARNFLVFQGDVEAVASQSPKDLTRLIEQVSGSWSFRPQYEELKIKHEALAEKLSYAFNKKKTVTNEMRAVAEEKNQLELFEKKRTEKHKLVAEYALWKLFHSEQNINSLDQDIQSIQNTEVQMAQNAVEEADATTLEKRKQQARTFKEISRKERQIKLLEKKIEDQQPNIISLSEKISLMNKKVGRFQDSYDQVLKEQNNQDTVVASLDKDISKVKDAESRFEEQWRAHQERKNMKLDQQSLAEYSRLKEELNKQTSGDGNRRDALTRQLKVSNANLGQLKEKAEALEERQNLLKESKRAADLIKSKISSDISSVQDDMKDVRKDIDNAKKEYERLSQTEIELNEKLTDTLNKLSQVRADQRESERERKFGETVASLRRIFTGVRGRVSDLCKPTQRQYDLAVATVLGRNMDAIVVDTQSVAIECIEYMREQRAGQATFLPLDTLVSRQVDGSLRKIHSGAKLAIDVLQFDSSVETAIHYVCGSTLVCDTLSTARQICYEKNKDVKVVALDGSIIHRGGLMTGGVSGGRGRSSTRRWEVQDIESLRQARDHLGTELHSIVQQKRRAGRDEVLRAKLTGYEMRCQLLSEEASNNQRKLDGINSEISHIKKQLSELKPQVKSSQTEVNSLERELSQVEDRIKVSAASIFTDFCRKIGVSDIQEYEKHQLQAVEKISEERVRIKTLLSRLENQRAVEAQHLEAIRSKCAQAAHSAENNSTELKKCEEDLATLNEQVKQLTQALDSHNQELSEIRQRYEAETEMVKAARRELALQRNVLDEAKKKLSGKESERERALADRFTVLRRCKLDEVQLPFVSGSLKSIPLEGMGSFASQSQTVPNDNDDAMDVEDSQPSQSFNNTQATQSSVGRYIAPGYDPTSPDSPEFDYDKLPTRSRSDGSENMDQEYQEKLQSLSSEIEQLTPNPHARERLNQVRVRLQETEREFNSIRRQAKDAKDEFQIVRKRRLSKFMETFNHVSVAIDKVYKELTQTAIFPLGGTAYLTLEDTDEPYLAGIKYHATPPLKRFRDMDQLSGGEKTVAALALLFAIQTSKPAPFFVLDEVDAALDLVNVTKLANYLRSHSRGQRGASQQADVKNGNTGAVPSEFQFIVISLKNALYERAKSLVGIYRDQRVNSSKVLTIDLEKYPEIEDINPNAKNNGDDDDEENVESNTNDMPVASTSIKAV</sequence>
<dbReference type="Proteomes" id="UP001150538">
    <property type="component" value="Unassembled WGS sequence"/>
</dbReference>
<dbReference type="Gene3D" id="3.40.50.300">
    <property type="entry name" value="P-loop containing nucleotide triphosphate hydrolases"/>
    <property type="match status" value="2"/>
</dbReference>
<evidence type="ECO:0000259" key="13">
    <source>
        <dbReference type="SMART" id="SM00968"/>
    </source>
</evidence>
<dbReference type="InterPro" id="IPR036277">
    <property type="entry name" value="SMC_hinge_sf"/>
</dbReference>
<evidence type="ECO:0000256" key="8">
    <source>
        <dbReference type="ARBA" id="ARBA00023242"/>
    </source>
</evidence>
<dbReference type="InterPro" id="IPR027417">
    <property type="entry name" value="P-loop_NTPase"/>
</dbReference>
<evidence type="ECO:0000256" key="11">
    <source>
        <dbReference type="SAM" id="Coils"/>
    </source>
</evidence>
<dbReference type="GO" id="GO:0003677">
    <property type="term" value="F:DNA binding"/>
    <property type="evidence" value="ECO:0007669"/>
    <property type="project" value="TreeGrafter"/>
</dbReference>
<keyword evidence="9" id="KW-0131">Cell cycle</keyword>
<dbReference type="Gene3D" id="1.20.1060.20">
    <property type="match status" value="1"/>
</dbReference>
<accession>A0A9W8A5W8</accession>
<evidence type="ECO:0000256" key="3">
    <source>
        <dbReference type="ARBA" id="ARBA00005597"/>
    </source>
</evidence>
<comment type="similarity">
    <text evidence="3">Belongs to the SMC family. SMC1 subfamily.</text>
</comment>
<dbReference type="SUPFAM" id="SSF75553">
    <property type="entry name" value="Smc hinge domain"/>
    <property type="match status" value="1"/>
</dbReference>
<feature type="domain" description="SMC hinge" evidence="13">
    <location>
        <begin position="518"/>
        <end position="634"/>
    </location>
</feature>
<dbReference type="SUPFAM" id="SSF52540">
    <property type="entry name" value="P-loop containing nucleoside triphosphate hydrolases"/>
    <property type="match status" value="1"/>
</dbReference>
<evidence type="ECO:0000256" key="9">
    <source>
        <dbReference type="ARBA" id="ARBA00023306"/>
    </source>
</evidence>
<dbReference type="OrthoDB" id="5575062at2759"/>
<keyword evidence="4" id="KW-0158">Chromosome</keyword>
<dbReference type="PANTHER" id="PTHR18937:SF12">
    <property type="entry name" value="STRUCTURAL MAINTENANCE OF CHROMOSOMES PROTEIN"/>
    <property type="match status" value="1"/>
</dbReference>
<proteinExistence type="inferred from homology"/>
<organism evidence="14 15">
    <name type="scientific">Mycoemilia scoparia</name>
    <dbReference type="NCBI Taxonomy" id="417184"/>
    <lineage>
        <taxon>Eukaryota</taxon>
        <taxon>Fungi</taxon>
        <taxon>Fungi incertae sedis</taxon>
        <taxon>Zoopagomycota</taxon>
        <taxon>Kickxellomycotina</taxon>
        <taxon>Kickxellomycetes</taxon>
        <taxon>Kickxellales</taxon>
        <taxon>Kickxellaceae</taxon>
        <taxon>Mycoemilia</taxon>
    </lineage>
</organism>
<feature type="region of interest" description="Disordered" evidence="12">
    <location>
        <begin position="964"/>
        <end position="1039"/>
    </location>
</feature>
<keyword evidence="7 11" id="KW-0175">Coiled coil</keyword>
<evidence type="ECO:0000313" key="14">
    <source>
        <dbReference type="EMBL" id="KAJ1920241.1"/>
    </source>
</evidence>
<evidence type="ECO:0000256" key="7">
    <source>
        <dbReference type="ARBA" id="ARBA00023054"/>
    </source>
</evidence>
<dbReference type="Pfam" id="PF02463">
    <property type="entry name" value="SMC_N"/>
    <property type="match status" value="1"/>
</dbReference>
<evidence type="ECO:0000256" key="12">
    <source>
        <dbReference type="SAM" id="MobiDB-lite"/>
    </source>
</evidence>
<dbReference type="InterPro" id="IPR010935">
    <property type="entry name" value="SMC_hinge"/>
</dbReference>
<dbReference type="InterPro" id="IPR024704">
    <property type="entry name" value="SMC"/>
</dbReference>
<name>A0A9W8A5W8_9FUNG</name>
<feature type="coiled-coil region" evidence="11">
    <location>
        <begin position="754"/>
        <end position="781"/>
    </location>
</feature>
<evidence type="ECO:0000256" key="1">
    <source>
        <dbReference type="ARBA" id="ARBA00004123"/>
    </source>
</evidence>
<dbReference type="InterPro" id="IPR028468">
    <property type="entry name" value="Smc1_ABC"/>
</dbReference>
<dbReference type="PANTHER" id="PTHR18937">
    <property type="entry name" value="STRUCTURAL MAINTENANCE OF CHROMOSOMES SMC FAMILY MEMBER"/>
    <property type="match status" value="1"/>
</dbReference>
<dbReference type="SMART" id="SM00968">
    <property type="entry name" value="SMC_hinge"/>
    <property type="match status" value="1"/>
</dbReference>
<dbReference type="Gene3D" id="3.30.70.1620">
    <property type="match status" value="1"/>
</dbReference>
<keyword evidence="15" id="KW-1185">Reference proteome</keyword>
<dbReference type="InterPro" id="IPR003395">
    <property type="entry name" value="RecF/RecN/SMC_N"/>
</dbReference>
<gene>
    <name evidence="14" type="primary">SMC1</name>
    <name evidence="14" type="ORF">H4219_001474</name>
</gene>
<reference evidence="14" key="1">
    <citation type="submission" date="2022-07" db="EMBL/GenBank/DDBJ databases">
        <title>Phylogenomic reconstructions and comparative analyses of Kickxellomycotina fungi.</title>
        <authorList>
            <person name="Reynolds N.K."/>
            <person name="Stajich J.E."/>
            <person name="Barry K."/>
            <person name="Grigoriev I.V."/>
            <person name="Crous P."/>
            <person name="Smith M.E."/>
        </authorList>
    </citation>
    <scope>NUCLEOTIDE SEQUENCE</scope>
    <source>
        <strain evidence="14">NBRC 100468</strain>
    </source>
</reference>
<feature type="coiled-coil region" evidence="11">
    <location>
        <begin position="806"/>
        <end position="931"/>
    </location>
</feature>
<keyword evidence="5" id="KW-0132">Cell division</keyword>
<dbReference type="GO" id="GO:0008278">
    <property type="term" value="C:cohesin complex"/>
    <property type="evidence" value="ECO:0007669"/>
    <property type="project" value="InterPro"/>
</dbReference>
<dbReference type="PIRSF" id="PIRSF005719">
    <property type="entry name" value="SMC"/>
    <property type="match status" value="1"/>
</dbReference>
<feature type="region of interest" description="Disordered" evidence="12">
    <location>
        <begin position="1283"/>
        <end position="1317"/>
    </location>
</feature>
<feature type="compositionally biased region" description="Basic and acidic residues" evidence="12">
    <location>
        <begin position="1019"/>
        <end position="1031"/>
    </location>
</feature>
<evidence type="ECO:0000256" key="2">
    <source>
        <dbReference type="ARBA" id="ARBA00004286"/>
    </source>
</evidence>
<feature type="compositionally biased region" description="Polar residues" evidence="12">
    <location>
        <begin position="964"/>
        <end position="973"/>
    </location>
</feature>
<keyword evidence="6" id="KW-0498">Mitosis</keyword>
<dbReference type="GO" id="GO:0005524">
    <property type="term" value="F:ATP binding"/>
    <property type="evidence" value="ECO:0007669"/>
    <property type="project" value="InterPro"/>
</dbReference>
<protein>
    <recommendedName>
        <fullName evidence="10">Structural maintenance of chromosomes protein</fullName>
    </recommendedName>
</protein>
<feature type="coiled-coil region" evidence="11">
    <location>
        <begin position="371"/>
        <end position="500"/>
    </location>
</feature>
<dbReference type="Pfam" id="PF06470">
    <property type="entry name" value="SMC_hinge"/>
    <property type="match status" value="1"/>
</dbReference>
<comment type="caution">
    <text evidence="14">The sequence shown here is derived from an EMBL/GenBank/DDBJ whole genome shotgun (WGS) entry which is preliminary data.</text>
</comment>
<evidence type="ECO:0000256" key="10">
    <source>
        <dbReference type="PIRNR" id="PIRNR005719"/>
    </source>
</evidence>
<evidence type="ECO:0000256" key="5">
    <source>
        <dbReference type="ARBA" id="ARBA00022618"/>
    </source>
</evidence>
<comment type="subcellular location">
    <subcellularLocation>
        <location evidence="2">Chromosome</location>
    </subcellularLocation>
    <subcellularLocation>
        <location evidence="1 10">Nucleus</location>
    </subcellularLocation>
</comment>
<keyword evidence="8 10" id="KW-0539">Nucleus</keyword>
<dbReference type="CDD" id="cd03275">
    <property type="entry name" value="ABC_SMC1_euk"/>
    <property type="match status" value="1"/>
</dbReference>
<evidence type="ECO:0000256" key="4">
    <source>
        <dbReference type="ARBA" id="ARBA00022454"/>
    </source>
</evidence>
<feature type="coiled-coil region" evidence="11">
    <location>
        <begin position="1056"/>
        <end position="1090"/>
    </location>
</feature>